<dbReference type="InterPro" id="IPR003838">
    <property type="entry name" value="ABC3_permease_C"/>
</dbReference>
<dbReference type="Pfam" id="PF12704">
    <property type="entry name" value="MacB_PCD"/>
    <property type="match status" value="2"/>
</dbReference>
<evidence type="ECO:0000313" key="10">
    <source>
        <dbReference type="Proteomes" id="UP001560573"/>
    </source>
</evidence>
<evidence type="ECO:0000256" key="1">
    <source>
        <dbReference type="ARBA" id="ARBA00004651"/>
    </source>
</evidence>
<evidence type="ECO:0000256" key="3">
    <source>
        <dbReference type="ARBA" id="ARBA00022692"/>
    </source>
</evidence>
<evidence type="ECO:0000259" key="7">
    <source>
        <dbReference type="Pfam" id="PF02687"/>
    </source>
</evidence>
<dbReference type="EMBL" id="JAULBC010000001">
    <property type="protein sequence ID" value="MEX6686776.1"/>
    <property type="molecule type" value="Genomic_DNA"/>
</dbReference>
<dbReference type="RefSeq" id="WP_369328171.1">
    <property type="nucleotide sequence ID" value="NZ_JAULBC010000001.1"/>
</dbReference>
<feature type="transmembrane region" description="Helical" evidence="6">
    <location>
        <begin position="339"/>
        <end position="358"/>
    </location>
</feature>
<feature type="domain" description="ABC3 transporter permease C-terminal" evidence="7">
    <location>
        <begin position="672"/>
        <end position="781"/>
    </location>
</feature>
<comment type="caution">
    <text evidence="9">The sequence shown here is derived from an EMBL/GenBank/DDBJ whole genome shotgun (WGS) entry which is preliminary data.</text>
</comment>
<evidence type="ECO:0000313" key="9">
    <source>
        <dbReference type="EMBL" id="MEX6686776.1"/>
    </source>
</evidence>
<protein>
    <submittedName>
        <fullName evidence="9">ABC transporter permease</fullName>
    </submittedName>
</protein>
<dbReference type="Proteomes" id="UP001560573">
    <property type="component" value="Unassembled WGS sequence"/>
</dbReference>
<keyword evidence="2" id="KW-1003">Cell membrane</keyword>
<gene>
    <name evidence="9" type="ORF">QTN47_04680</name>
</gene>
<dbReference type="Pfam" id="PF02687">
    <property type="entry name" value="FtsX"/>
    <property type="match status" value="2"/>
</dbReference>
<keyword evidence="5 6" id="KW-0472">Membrane</keyword>
<proteinExistence type="predicted"/>
<keyword evidence="10" id="KW-1185">Reference proteome</keyword>
<feature type="transmembrane region" description="Helical" evidence="6">
    <location>
        <begin position="378"/>
        <end position="401"/>
    </location>
</feature>
<keyword evidence="3 6" id="KW-0812">Transmembrane</keyword>
<feature type="transmembrane region" description="Helical" evidence="6">
    <location>
        <begin position="672"/>
        <end position="694"/>
    </location>
</feature>
<feature type="transmembrane region" description="Helical" evidence="6">
    <location>
        <begin position="755"/>
        <end position="775"/>
    </location>
</feature>
<name>A0ABV3ZCG8_9BACT</name>
<organism evidence="9 10">
    <name type="scientific">Danxiaibacter flavus</name>
    <dbReference type="NCBI Taxonomy" id="3049108"/>
    <lineage>
        <taxon>Bacteria</taxon>
        <taxon>Pseudomonadati</taxon>
        <taxon>Bacteroidota</taxon>
        <taxon>Chitinophagia</taxon>
        <taxon>Chitinophagales</taxon>
        <taxon>Chitinophagaceae</taxon>
        <taxon>Danxiaibacter</taxon>
    </lineage>
</organism>
<feature type="transmembrane region" description="Helical" evidence="6">
    <location>
        <begin position="21"/>
        <end position="41"/>
    </location>
</feature>
<evidence type="ECO:0000256" key="5">
    <source>
        <dbReference type="ARBA" id="ARBA00023136"/>
    </source>
</evidence>
<feature type="domain" description="ABC3 transporter permease C-terminal" evidence="7">
    <location>
        <begin position="290"/>
        <end position="406"/>
    </location>
</feature>
<feature type="domain" description="MacB-like periplasmic core" evidence="8">
    <location>
        <begin position="434"/>
        <end position="629"/>
    </location>
</feature>
<evidence type="ECO:0000256" key="4">
    <source>
        <dbReference type="ARBA" id="ARBA00022989"/>
    </source>
</evidence>
<dbReference type="PANTHER" id="PTHR30572">
    <property type="entry name" value="MEMBRANE COMPONENT OF TRANSPORTER-RELATED"/>
    <property type="match status" value="1"/>
</dbReference>
<evidence type="ECO:0000256" key="6">
    <source>
        <dbReference type="SAM" id="Phobius"/>
    </source>
</evidence>
<dbReference type="InterPro" id="IPR050250">
    <property type="entry name" value="Macrolide_Exporter_MacB"/>
</dbReference>
<feature type="domain" description="MacB-like periplasmic core" evidence="8">
    <location>
        <begin position="20"/>
        <end position="242"/>
    </location>
</feature>
<reference evidence="9 10" key="1">
    <citation type="submission" date="2023-07" db="EMBL/GenBank/DDBJ databases">
        <authorList>
            <person name="Lian W.-H."/>
        </authorList>
    </citation>
    <scope>NUCLEOTIDE SEQUENCE [LARGE SCALE GENOMIC DNA]</scope>
    <source>
        <strain evidence="9 10">SYSU DXS3180</strain>
    </source>
</reference>
<feature type="transmembrane region" description="Helical" evidence="6">
    <location>
        <begin position="284"/>
        <end position="306"/>
    </location>
</feature>
<evidence type="ECO:0000256" key="2">
    <source>
        <dbReference type="ARBA" id="ARBA00022475"/>
    </source>
</evidence>
<accession>A0ABV3ZCG8</accession>
<comment type="subcellular location">
    <subcellularLocation>
        <location evidence="1">Cell membrane</location>
        <topology evidence="1">Multi-pass membrane protein</topology>
    </subcellularLocation>
</comment>
<dbReference type="InterPro" id="IPR025857">
    <property type="entry name" value="MacB_PCD"/>
</dbReference>
<feature type="transmembrane region" description="Helical" evidence="6">
    <location>
        <begin position="721"/>
        <end position="740"/>
    </location>
</feature>
<feature type="transmembrane region" description="Helical" evidence="6">
    <location>
        <begin position="422"/>
        <end position="446"/>
    </location>
</feature>
<sequence>MFGNYFKIAWRSLIRNKAFSFINIFGLALGLMCSILIMLWVNDEYSVDRFHSNGDYLYQIYERQYYDGKINAGYSTQGLLADELKKNVPELQYASAMDRAAAPGASSTFEAGNKINKMDGYFAGSDFFSMFSYPLLKGKADAALSSPSAIAISRKMADMFFGDAANAIGKTIRYENKEDLEVTAVFDDLPANSSMQFDFVRSWIAYVRDNAWVKNWGNTSPSTYIQLRKDAEPKKVEAKIKHFIYNYRQKDPASRTELALQSYPDKYLHSNFSDGQINGGRIEYVHLFTLVAIFTLLIACINFMNLATAQSGKRAKEVGLRKVIGAVRSSLIGQFIGEAVLLTLVSIFIAILLVVLLLPAFNSVTGKQLSLPFNYPMFWIILAGLIVVTGLTAGSYPAIFLSSMNPVQVFKSGIKAGWGAVFFRKVLVVFQFSLSVLLIVGMIVIYRQMNYIQSRNLGYDRDNLIYVPIEGDLVKNYSVFKNKAANVPGIINVSKMRNSPTIIEHHTGSIYWQGKDPNLEVSFADGVVGYDFVKTMKLEMAAGRDFSKEFSSDSTAYIINETAAKRIGYQDPVGQTIKWGNHPGTIIGVVKDFHFNSLHQAIDPLIMRLDENWSWGTILIRVQGGKTKDVLTQLEKICKELNPKFPFAYQFSDLEYARLYKSEQVVSKLSGFFAFLAIFISCLGLFGLATFTAAQRTKEIGVRKVLGASVANIAGMLSGDFLKLVGIAFIIAFPVAWLVMNNWLQNFAYKINIEWWMFAVAGFATVCIALLTVSYQSIKAALNNPVNSLRTE</sequence>
<evidence type="ECO:0000259" key="8">
    <source>
        <dbReference type="Pfam" id="PF12704"/>
    </source>
</evidence>
<dbReference type="PANTHER" id="PTHR30572:SF18">
    <property type="entry name" value="ABC-TYPE MACROLIDE FAMILY EXPORT SYSTEM PERMEASE COMPONENT 2"/>
    <property type="match status" value="1"/>
</dbReference>
<keyword evidence="4 6" id="KW-1133">Transmembrane helix</keyword>